<keyword evidence="2" id="KW-0812">Transmembrane</keyword>
<dbReference type="RefSeq" id="XP_018698106.1">
    <property type="nucleotide sequence ID" value="XM_018832227.1"/>
</dbReference>
<evidence type="ECO:0000256" key="3">
    <source>
        <dbReference type="SAM" id="SignalP"/>
    </source>
</evidence>
<comment type="caution">
    <text evidence="4">The sequence shown here is derived from an EMBL/GenBank/DDBJ whole genome shotgun (WGS) entry which is preliminary data.</text>
</comment>
<gene>
    <name evidence="4" type="ORF">AYL99_00711</name>
</gene>
<evidence type="ECO:0000313" key="5">
    <source>
        <dbReference type="Proteomes" id="UP000078343"/>
    </source>
</evidence>
<evidence type="ECO:0008006" key="6">
    <source>
        <dbReference type="Google" id="ProtNLM"/>
    </source>
</evidence>
<feature type="region of interest" description="Disordered" evidence="1">
    <location>
        <begin position="400"/>
        <end position="443"/>
    </location>
</feature>
<sequence length="443" mass="46188">MTSISGPRARPREVGVVRICILALTRLSVAYANNIARDSSEPDVNISNGTCYYSPGNLADPSYIPCGNTAFGIFSCCEAGSNCLDHNACYSNDGNTYVAGCTDPTYSDPSCPVKSPYDDQQWTGLVYCNGTSDEWTLCDDSGSGSDTVTPWPGCYCPEDETSRNVAFSAPGALAAYISLPSFLGGSMSFFDGYSPSTSITSDSASLLVVTTTFSDIPTSTSSTVTSNPLASTPSTTSASTISSAASAASNATDEHAHNRTGLSPGAKIGIGVGVGLGGLIVLAVIGGMAFYIRHLKQGQLKQEDTVTRPPSEFSAMQDDRLDGLAHGVPAWSGNASELAGSDSGDFSPAATQRAWTRPMSVEVEGSIPNHRSAGSLPSLESGFARSAYMAHKGAEAMPVEVQGSPRSHDISHTSYQPGRQVGDGVYEMPGHLPGSDFLEKRSP</sequence>
<feature type="signal peptide" evidence="3">
    <location>
        <begin position="1"/>
        <end position="32"/>
    </location>
</feature>
<reference evidence="4 5" key="1">
    <citation type="submission" date="2016-04" db="EMBL/GenBank/DDBJ databases">
        <title>Draft genome of Fonsecaea erecta CBS 125763.</title>
        <authorList>
            <person name="Weiss V.A."/>
            <person name="Vicente V.A."/>
            <person name="Raittz R.T."/>
            <person name="Moreno L.F."/>
            <person name="De Souza E.M."/>
            <person name="Pedrosa F.O."/>
            <person name="Steffens M.B."/>
            <person name="Faoro H."/>
            <person name="Tadra-Sfeir M.Z."/>
            <person name="Najafzadeh M.J."/>
            <person name="Felipe M.S."/>
            <person name="Teixeira M."/>
            <person name="Sun J."/>
            <person name="Xi L."/>
            <person name="Gomes R."/>
            <person name="De Azevedo C.M."/>
            <person name="Salgado C.G."/>
            <person name="Da Silva M.B."/>
            <person name="Nascimento M.F."/>
            <person name="Queiroz-Telles F."/>
            <person name="Attili D.S."/>
            <person name="Gorbushina A."/>
        </authorList>
    </citation>
    <scope>NUCLEOTIDE SEQUENCE [LARGE SCALE GENOMIC DNA]</scope>
    <source>
        <strain evidence="4 5">CBS 125763</strain>
    </source>
</reference>
<organism evidence="4 5">
    <name type="scientific">Fonsecaea erecta</name>
    <dbReference type="NCBI Taxonomy" id="1367422"/>
    <lineage>
        <taxon>Eukaryota</taxon>
        <taxon>Fungi</taxon>
        <taxon>Dikarya</taxon>
        <taxon>Ascomycota</taxon>
        <taxon>Pezizomycotina</taxon>
        <taxon>Eurotiomycetes</taxon>
        <taxon>Chaetothyriomycetidae</taxon>
        <taxon>Chaetothyriales</taxon>
        <taxon>Herpotrichiellaceae</taxon>
        <taxon>Fonsecaea</taxon>
    </lineage>
</organism>
<keyword evidence="5" id="KW-1185">Reference proteome</keyword>
<evidence type="ECO:0000256" key="1">
    <source>
        <dbReference type="SAM" id="MobiDB-lite"/>
    </source>
</evidence>
<feature type="compositionally biased region" description="Low complexity" evidence="1">
    <location>
        <begin position="218"/>
        <end position="251"/>
    </location>
</feature>
<keyword evidence="2" id="KW-0472">Membrane</keyword>
<dbReference type="EMBL" id="LVYI01000001">
    <property type="protein sequence ID" value="OAP64739.1"/>
    <property type="molecule type" value="Genomic_DNA"/>
</dbReference>
<name>A0A178ZY72_9EURO</name>
<proteinExistence type="predicted"/>
<feature type="chain" id="PRO_5008098829" description="Mid2 domain-containing protein" evidence="3">
    <location>
        <begin position="33"/>
        <end position="443"/>
    </location>
</feature>
<evidence type="ECO:0000256" key="2">
    <source>
        <dbReference type="SAM" id="Phobius"/>
    </source>
</evidence>
<dbReference type="GeneID" id="30004881"/>
<feature type="region of interest" description="Disordered" evidence="1">
    <location>
        <begin position="217"/>
        <end position="263"/>
    </location>
</feature>
<dbReference type="STRING" id="1367422.A0A178ZY72"/>
<dbReference type="OrthoDB" id="4148662at2759"/>
<keyword evidence="2" id="KW-1133">Transmembrane helix</keyword>
<feature type="transmembrane region" description="Helical" evidence="2">
    <location>
        <begin position="268"/>
        <end position="292"/>
    </location>
</feature>
<dbReference type="AlphaFoldDB" id="A0A178ZY72"/>
<keyword evidence="3" id="KW-0732">Signal</keyword>
<protein>
    <recommendedName>
        <fullName evidence="6">Mid2 domain-containing protein</fullName>
    </recommendedName>
</protein>
<accession>A0A178ZY72</accession>
<evidence type="ECO:0000313" key="4">
    <source>
        <dbReference type="EMBL" id="OAP64739.1"/>
    </source>
</evidence>
<dbReference type="Proteomes" id="UP000078343">
    <property type="component" value="Unassembled WGS sequence"/>
</dbReference>